<dbReference type="AlphaFoldDB" id="A0AA88SFG5"/>
<gene>
    <name evidence="1" type="ORF">Q7C36_016879</name>
</gene>
<comment type="caution">
    <text evidence="1">The sequence shown here is derived from an EMBL/GenBank/DDBJ whole genome shotgun (WGS) entry which is preliminary data.</text>
</comment>
<reference evidence="1" key="1">
    <citation type="submission" date="2023-08" db="EMBL/GenBank/DDBJ databases">
        <title>Pelteobagrus vachellii genome.</title>
        <authorList>
            <person name="Liu H."/>
        </authorList>
    </citation>
    <scope>NUCLEOTIDE SEQUENCE</scope>
    <source>
        <strain evidence="1">PRFRI_2022a</strain>
        <tissue evidence="1">Muscle</tissue>
    </source>
</reference>
<proteinExistence type="predicted"/>
<keyword evidence="2" id="KW-1185">Reference proteome</keyword>
<accession>A0AA88SFG5</accession>
<protein>
    <submittedName>
        <fullName evidence="1">Uncharacterized protein</fullName>
    </submittedName>
</protein>
<name>A0AA88SFG5_TACVA</name>
<sequence>MRALSAAIFVYGVLHVQVQSFIALLKTYNHPYSLNNHLRDHPKTPAEFQPDQLLKHRTYPAINISDRALKF</sequence>
<dbReference type="EMBL" id="JAVHJS010000017">
    <property type="protein sequence ID" value="KAK2831793.1"/>
    <property type="molecule type" value="Genomic_DNA"/>
</dbReference>
<evidence type="ECO:0000313" key="1">
    <source>
        <dbReference type="EMBL" id="KAK2831793.1"/>
    </source>
</evidence>
<evidence type="ECO:0000313" key="2">
    <source>
        <dbReference type="Proteomes" id="UP001187315"/>
    </source>
</evidence>
<organism evidence="1 2">
    <name type="scientific">Tachysurus vachellii</name>
    <name type="common">Darkbarbel catfish</name>
    <name type="synonym">Pelteobagrus vachellii</name>
    <dbReference type="NCBI Taxonomy" id="175792"/>
    <lineage>
        <taxon>Eukaryota</taxon>
        <taxon>Metazoa</taxon>
        <taxon>Chordata</taxon>
        <taxon>Craniata</taxon>
        <taxon>Vertebrata</taxon>
        <taxon>Euteleostomi</taxon>
        <taxon>Actinopterygii</taxon>
        <taxon>Neopterygii</taxon>
        <taxon>Teleostei</taxon>
        <taxon>Ostariophysi</taxon>
        <taxon>Siluriformes</taxon>
        <taxon>Bagridae</taxon>
        <taxon>Tachysurus</taxon>
    </lineage>
</organism>
<dbReference type="Proteomes" id="UP001187315">
    <property type="component" value="Unassembled WGS sequence"/>
</dbReference>